<protein>
    <submittedName>
        <fullName evidence="2">Uncharacterized protein</fullName>
    </submittedName>
</protein>
<evidence type="ECO:0000256" key="1">
    <source>
        <dbReference type="SAM" id="Phobius"/>
    </source>
</evidence>
<reference evidence="2 3" key="1">
    <citation type="submission" date="2024-01" db="EMBL/GenBank/DDBJ databases">
        <title>Genome assemblies of Stephania.</title>
        <authorList>
            <person name="Yang L."/>
        </authorList>
    </citation>
    <scope>NUCLEOTIDE SEQUENCE [LARGE SCALE GENOMIC DNA]</scope>
    <source>
        <strain evidence="2">JXDWG</strain>
        <tissue evidence="2">Leaf</tissue>
    </source>
</reference>
<keyword evidence="1" id="KW-0472">Membrane</keyword>
<organism evidence="2 3">
    <name type="scientific">Stephania cephalantha</name>
    <dbReference type="NCBI Taxonomy" id="152367"/>
    <lineage>
        <taxon>Eukaryota</taxon>
        <taxon>Viridiplantae</taxon>
        <taxon>Streptophyta</taxon>
        <taxon>Embryophyta</taxon>
        <taxon>Tracheophyta</taxon>
        <taxon>Spermatophyta</taxon>
        <taxon>Magnoliopsida</taxon>
        <taxon>Ranunculales</taxon>
        <taxon>Menispermaceae</taxon>
        <taxon>Menispermoideae</taxon>
        <taxon>Cissampelideae</taxon>
        <taxon>Stephania</taxon>
    </lineage>
</organism>
<feature type="transmembrane region" description="Helical" evidence="1">
    <location>
        <begin position="6"/>
        <end position="24"/>
    </location>
</feature>
<keyword evidence="1" id="KW-1133">Transmembrane helix</keyword>
<evidence type="ECO:0000313" key="3">
    <source>
        <dbReference type="Proteomes" id="UP001419268"/>
    </source>
</evidence>
<evidence type="ECO:0000313" key="2">
    <source>
        <dbReference type="EMBL" id="KAK9156498.1"/>
    </source>
</evidence>
<comment type="caution">
    <text evidence="2">The sequence shown here is derived from an EMBL/GenBank/DDBJ whole genome shotgun (WGS) entry which is preliminary data.</text>
</comment>
<proteinExistence type="predicted"/>
<keyword evidence="1" id="KW-0812">Transmembrane</keyword>
<dbReference type="Proteomes" id="UP001419268">
    <property type="component" value="Unassembled WGS sequence"/>
</dbReference>
<dbReference type="EMBL" id="JBBNAG010000002">
    <property type="protein sequence ID" value="KAK9156498.1"/>
    <property type="molecule type" value="Genomic_DNA"/>
</dbReference>
<keyword evidence="3" id="KW-1185">Reference proteome</keyword>
<name>A0AAP0KRC7_9MAGN</name>
<sequence length="52" mass="6135">MFIWGLLLYYVYLGFVDSYLPVVCGGEKKNSKATHIFLVEKRLRRLIRRNGT</sequence>
<dbReference type="AlphaFoldDB" id="A0AAP0KRC7"/>
<gene>
    <name evidence="2" type="ORF">Scep_003072</name>
</gene>
<accession>A0AAP0KRC7</accession>